<feature type="repeat" description="WD" evidence="1">
    <location>
        <begin position="53"/>
        <end position="95"/>
    </location>
</feature>
<dbReference type="EMBL" id="JADCNL010000416">
    <property type="protein sequence ID" value="KAG0447860.1"/>
    <property type="molecule type" value="Genomic_DNA"/>
</dbReference>
<dbReference type="OrthoDB" id="674316at2759"/>
<evidence type="ECO:0000313" key="2">
    <source>
        <dbReference type="EMBL" id="KAG0447762.1"/>
    </source>
</evidence>
<dbReference type="AlphaFoldDB" id="A0A835PC23"/>
<keyword evidence="1" id="KW-0853">WD repeat</keyword>
<dbReference type="SMART" id="SM00320">
    <property type="entry name" value="WD40"/>
    <property type="match status" value="5"/>
</dbReference>
<reference evidence="4 5" key="1">
    <citation type="journal article" date="2020" name="Nat. Food">
        <title>A phased Vanilla planifolia genome enables genetic improvement of flavour and production.</title>
        <authorList>
            <person name="Hasing T."/>
            <person name="Tang H."/>
            <person name="Brym M."/>
            <person name="Khazi F."/>
            <person name="Huang T."/>
            <person name="Chambers A.H."/>
        </authorList>
    </citation>
    <scope>NUCLEOTIDE SEQUENCE [LARGE SCALE GENOMIC DNA]</scope>
    <source>
        <tissue evidence="2">Leaf</tissue>
    </source>
</reference>
<dbReference type="InterPro" id="IPR044716">
    <property type="entry name" value="LEUNIG-like"/>
</dbReference>
<dbReference type="PROSITE" id="PS50082">
    <property type="entry name" value="WD_REPEATS_2"/>
    <property type="match status" value="3"/>
</dbReference>
<protein>
    <submittedName>
        <fullName evidence="2">Uncharacterized protein</fullName>
    </submittedName>
</protein>
<feature type="repeat" description="WD" evidence="1">
    <location>
        <begin position="218"/>
        <end position="250"/>
    </location>
</feature>
<evidence type="ECO:0000313" key="4">
    <source>
        <dbReference type="Proteomes" id="UP000636800"/>
    </source>
</evidence>
<accession>A0A835PC23</accession>
<dbReference type="GO" id="GO:0003714">
    <property type="term" value="F:transcription corepressor activity"/>
    <property type="evidence" value="ECO:0007669"/>
    <property type="project" value="InterPro"/>
</dbReference>
<dbReference type="PANTHER" id="PTHR44376">
    <property type="entry name" value="TRANSCRIPTIONAL REGULATOR OF FILAMENTOUS GROWTH FLO8"/>
    <property type="match status" value="1"/>
</dbReference>
<dbReference type="Pfam" id="PF00400">
    <property type="entry name" value="WD40"/>
    <property type="match status" value="4"/>
</dbReference>
<dbReference type="Proteomes" id="UP000639772">
    <property type="component" value="Unassembled WGS sequence"/>
</dbReference>
<dbReference type="InterPro" id="IPR001680">
    <property type="entry name" value="WD40_rpt"/>
</dbReference>
<dbReference type="InterPro" id="IPR015943">
    <property type="entry name" value="WD40/YVTN_repeat-like_dom_sf"/>
</dbReference>
<dbReference type="EMBL" id="JADCNM010000417">
    <property type="protein sequence ID" value="KAG0447762.1"/>
    <property type="molecule type" value="Genomic_DNA"/>
</dbReference>
<dbReference type="SUPFAM" id="SSF50978">
    <property type="entry name" value="WD40 repeat-like"/>
    <property type="match status" value="1"/>
</dbReference>
<organism evidence="2 5">
    <name type="scientific">Vanilla planifolia</name>
    <name type="common">Vanilla</name>
    <dbReference type="NCBI Taxonomy" id="51239"/>
    <lineage>
        <taxon>Eukaryota</taxon>
        <taxon>Viridiplantae</taxon>
        <taxon>Streptophyta</taxon>
        <taxon>Embryophyta</taxon>
        <taxon>Tracheophyta</taxon>
        <taxon>Spermatophyta</taxon>
        <taxon>Magnoliopsida</taxon>
        <taxon>Liliopsida</taxon>
        <taxon>Asparagales</taxon>
        <taxon>Orchidaceae</taxon>
        <taxon>Vanilloideae</taxon>
        <taxon>Vanilleae</taxon>
        <taxon>Vanilla</taxon>
    </lineage>
</organism>
<proteinExistence type="predicted"/>
<sequence>METLQTETTSEEHTLLITDVRFRPSSLQLATSSFDRTVRLWNAAEPSYCLNTFTGHSSQVTSVDFHPKKTDLLCSCDGNGEIRYWNVNQYSSSRVSKGATAQVRFQPRIGQLLAAAAENVLNIFDVETDRKTMTLKGHSKEIHGMCWDTKGEYLASVSQDCVKVWSLTSGDCVHELSSNGSKFHSCVFHPSYPSLLVIGGCQTLELWHMVADKVVMTVQAHDGLIPALAQSPVSGMVASASHDKSVKLWK</sequence>
<dbReference type="Proteomes" id="UP000636800">
    <property type="component" value="Unassembled WGS sequence"/>
</dbReference>
<dbReference type="Gene3D" id="2.130.10.10">
    <property type="entry name" value="YVTN repeat-like/Quinoprotein amine dehydrogenase"/>
    <property type="match status" value="2"/>
</dbReference>
<evidence type="ECO:0000313" key="3">
    <source>
        <dbReference type="EMBL" id="KAG0447860.1"/>
    </source>
</evidence>
<dbReference type="PROSITE" id="PS50294">
    <property type="entry name" value="WD_REPEATS_REGION"/>
    <property type="match status" value="3"/>
</dbReference>
<feature type="repeat" description="WD" evidence="1">
    <location>
        <begin position="10"/>
        <end position="42"/>
    </location>
</feature>
<comment type="caution">
    <text evidence="2">The sequence shown here is derived from an EMBL/GenBank/DDBJ whole genome shotgun (WGS) entry which is preliminary data.</text>
</comment>
<evidence type="ECO:0000256" key="1">
    <source>
        <dbReference type="PROSITE-ProRule" id="PRU00221"/>
    </source>
</evidence>
<gene>
    <name evidence="3" type="ORF">HPP92_028136</name>
    <name evidence="2" type="ORF">HPP92_028155</name>
</gene>
<dbReference type="CDD" id="cd00200">
    <property type="entry name" value="WD40"/>
    <property type="match status" value="1"/>
</dbReference>
<evidence type="ECO:0000313" key="5">
    <source>
        <dbReference type="Proteomes" id="UP000639772"/>
    </source>
</evidence>
<keyword evidence="4" id="KW-1185">Reference proteome</keyword>
<name>A0A835PC23_VANPL</name>
<dbReference type="PANTHER" id="PTHR44376:SF9">
    <property type="entry name" value="TRANSCRIPTIONAL COREPRESSOR LEUNIG_HOMOLOG"/>
    <property type="match status" value="1"/>
</dbReference>
<dbReference type="InterPro" id="IPR036322">
    <property type="entry name" value="WD40_repeat_dom_sf"/>
</dbReference>